<evidence type="ECO:0000313" key="2">
    <source>
        <dbReference type="Proteomes" id="UP001209540"/>
    </source>
</evidence>
<gene>
    <name evidence="1" type="ORF">BDA99DRAFT_494785</name>
</gene>
<proteinExistence type="predicted"/>
<dbReference type="EMBL" id="JAIXMP010000002">
    <property type="protein sequence ID" value="KAI9277063.1"/>
    <property type="molecule type" value="Genomic_DNA"/>
</dbReference>
<sequence length="111" mass="12575">MVKTCYMKEKISGVTYELLVAEFKPKSVTQQTKIIQENKNVRINKSILSKLIRGSHDTNLALVGFNIAGLEGGVTKIPWCNPFLFSYFLYDYFNLKISVIIISIFNTSCDA</sequence>
<organism evidence="1 2">
    <name type="scientific">Phascolomyces articulosus</name>
    <dbReference type="NCBI Taxonomy" id="60185"/>
    <lineage>
        <taxon>Eukaryota</taxon>
        <taxon>Fungi</taxon>
        <taxon>Fungi incertae sedis</taxon>
        <taxon>Mucoromycota</taxon>
        <taxon>Mucoromycotina</taxon>
        <taxon>Mucoromycetes</taxon>
        <taxon>Mucorales</taxon>
        <taxon>Lichtheimiaceae</taxon>
        <taxon>Phascolomyces</taxon>
    </lineage>
</organism>
<reference evidence="1" key="2">
    <citation type="submission" date="2023-02" db="EMBL/GenBank/DDBJ databases">
        <authorList>
            <consortium name="DOE Joint Genome Institute"/>
            <person name="Mondo S.J."/>
            <person name="Chang Y."/>
            <person name="Wang Y."/>
            <person name="Ahrendt S."/>
            <person name="Andreopoulos W."/>
            <person name="Barry K."/>
            <person name="Beard J."/>
            <person name="Benny G.L."/>
            <person name="Blankenship S."/>
            <person name="Bonito G."/>
            <person name="Cuomo C."/>
            <person name="Desiro A."/>
            <person name="Gervers K.A."/>
            <person name="Hundley H."/>
            <person name="Kuo A."/>
            <person name="LaButti K."/>
            <person name="Lang B.F."/>
            <person name="Lipzen A."/>
            <person name="O'Donnell K."/>
            <person name="Pangilinan J."/>
            <person name="Reynolds N."/>
            <person name="Sandor L."/>
            <person name="Smith M.W."/>
            <person name="Tsang A."/>
            <person name="Grigoriev I.V."/>
            <person name="Stajich J.E."/>
            <person name="Spatafora J.W."/>
        </authorList>
    </citation>
    <scope>NUCLEOTIDE SEQUENCE</scope>
    <source>
        <strain evidence="1">RSA 2281</strain>
    </source>
</reference>
<reference evidence="1" key="1">
    <citation type="journal article" date="2022" name="IScience">
        <title>Evolution of zygomycete secretomes and the origins of terrestrial fungal ecologies.</title>
        <authorList>
            <person name="Chang Y."/>
            <person name="Wang Y."/>
            <person name="Mondo S."/>
            <person name="Ahrendt S."/>
            <person name="Andreopoulos W."/>
            <person name="Barry K."/>
            <person name="Beard J."/>
            <person name="Benny G.L."/>
            <person name="Blankenship S."/>
            <person name="Bonito G."/>
            <person name="Cuomo C."/>
            <person name="Desiro A."/>
            <person name="Gervers K.A."/>
            <person name="Hundley H."/>
            <person name="Kuo A."/>
            <person name="LaButti K."/>
            <person name="Lang B.F."/>
            <person name="Lipzen A."/>
            <person name="O'Donnell K."/>
            <person name="Pangilinan J."/>
            <person name="Reynolds N."/>
            <person name="Sandor L."/>
            <person name="Smith M.E."/>
            <person name="Tsang A."/>
            <person name="Grigoriev I.V."/>
            <person name="Stajich J.E."/>
            <person name="Spatafora J.W."/>
        </authorList>
    </citation>
    <scope>NUCLEOTIDE SEQUENCE</scope>
    <source>
        <strain evidence="1">RSA 2281</strain>
    </source>
</reference>
<accession>A0AAD5KPP4</accession>
<keyword evidence="2" id="KW-1185">Reference proteome</keyword>
<evidence type="ECO:0000313" key="1">
    <source>
        <dbReference type="EMBL" id="KAI9277063.1"/>
    </source>
</evidence>
<comment type="caution">
    <text evidence="1">The sequence shown here is derived from an EMBL/GenBank/DDBJ whole genome shotgun (WGS) entry which is preliminary data.</text>
</comment>
<dbReference type="Proteomes" id="UP001209540">
    <property type="component" value="Unassembled WGS sequence"/>
</dbReference>
<dbReference type="AlphaFoldDB" id="A0AAD5KPP4"/>
<protein>
    <submittedName>
        <fullName evidence="1">Uncharacterized protein</fullName>
    </submittedName>
</protein>
<name>A0AAD5KPP4_9FUNG</name>